<name>A0A8T0MGU4_PANVG</name>
<accession>A0A8T0MGU4</accession>
<gene>
    <name evidence="2" type="ORF">PVAP13_9NG120600</name>
</gene>
<comment type="caution">
    <text evidence="2">The sequence shown here is derived from an EMBL/GenBank/DDBJ whole genome shotgun (WGS) entry which is preliminary data.</text>
</comment>
<evidence type="ECO:0000256" key="1">
    <source>
        <dbReference type="SAM" id="MobiDB-lite"/>
    </source>
</evidence>
<feature type="region of interest" description="Disordered" evidence="1">
    <location>
        <begin position="101"/>
        <end position="153"/>
    </location>
</feature>
<dbReference type="AlphaFoldDB" id="A0A8T0MGU4"/>
<feature type="compositionally biased region" description="Low complexity" evidence="1">
    <location>
        <begin position="138"/>
        <end position="150"/>
    </location>
</feature>
<evidence type="ECO:0000313" key="3">
    <source>
        <dbReference type="Proteomes" id="UP000823388"/>
    </source>
</evidence>
<organism evidence="2 3">
    <name type="scientific">Panicum virgatum</name>
    <name type="common">Blackwell switchgrass</name>
    <dbReference type="NCBI Taxonomy" id="38727"/>
    <lineage>
        <taxon>Eukaryota</taxon>
        <taxon>Viridiplantae</taxon>
        <taxon>Streptophyta</taxon>
        <taxon>Embryophyta</taxon>
        <taxon>Tracheophyta</taxon>
        <taxon>Spermatophyta</taxon>
        <taxon>Magnoliopsida</taxon>
        <taxon>Liliopsida</taxon>
        <taxon>Poales</taxon>
        <taxon>Poaceae</taxon>
        <taxon>PACMAD clade</taxon>
        <taxon>Panicoideae</taxon>
        <taxon>Panicodae</taxon>
        <taxon>Paniceae</taxon>
        <taxon>Panicinae</taxon>
        <taxon>Panicum</taxon>
        <taxon>Panicum sect. Hiantes</taxon>
    </lineage>
</organism>
<evidence type="ECO:0000313" key="2">
    <source>
        <dbReference type="EMBL" id="KAG2535523.1"/>
    </source>
</evidence>
<sequence>MRACPAACARAPAAVRPPPARGPAAWSRLARAISDRRAELWRPAACAYPLRHGFAGARSCCCCRRLRGHRARIRRPPPSSARIRPPPPSALCRHVRCSIRRPGARSTGGGSTKQGPDALTRGPTAGRCPSLPQPPHTPSAALPLPSPATAQLGREPVSPFVDAASKVRDISIQRSRLRFQTSPVTHFHSQLLLSIQIVAAARGRGHRALLLLLQVASRGPEHFGEPPHCWPRRVLWSRAFRRRRHHPQKSCWLSTY</sequence>
<keyword evidence="3" id="KW-1185">Reference proteome</keyword>
<proteinExistence type="predicted"/>
<reference evidence="2" key="1">
    <citation type="submission" date="2020-05" db="EMBL/GenBank/DDBJ databases">
        <title>WGS assembly of Panicum virgatum.</title>
        <authorList>
            <person name="Lovell J.T."/>
            <person name="Jenkins J."/>
            <person name="Shu S."/>
            <person name="Juenger T.E."/>
            <person name="Schmutz J."/>
        </authorList>
    </citation>
    <scope>NUCLEOTIDE SEQUENCE</scope>
    <source>
        <strain evidence="2">AP13</strain>
    </source>
</reference>
<dbReference type="Proteomes" id="UP000823388">
    <property type="component" value="Chromosome 9N"/>
</dbReference>
<protein>
    <submittedName>
        <fullName evidence="2">Uncharacterized protein</fullName>
    </submittedName>
</protein>
<dbReference type="EMBL" id="CM029054">
    <property type="protein sequence ID" value="KAG2535523.1"/>
    <property type="molecule type" value="Genomic_DNA"/>
</dbReference>